<protein>
    <recommendedName>
        <fullName evidence="5">Retrovirus-related Pol polyprotein from transposon TNT 1-94-like beta-barrel domain-containing protein</fullName>
    </recommendedName>
</protein>
<dbReference type="Pfam" id="PF22936">
    <property type="entry name" value="Pol_BBD"/>
    <property type="match status" value="1"/>
</dbReference>
<feature type="repeat" description="WD" evidence="3">
    <location>
        <begin position="323"/>
        <end position="350"/>
    </location>
</feature>
<dbReference type="InterPro" id="IPR001680">
    <property type="entry name" value="WD40_rpt"/>
</dbReference>
<feature type="compositionally biased region" description="Polar residues" evidence="4">
    <location>
        <begin position="165"/>
        <end position="177"/>
    </location>
</feature>
<dbReference type="GO" id="GO:0030621">
    <property type="term" value="F:U4 snRNA binding"/>
    <property type="evidence" value="ECO:0007669"/>
    <property type="project" value="TreeGrafter"/>
</dbReference>
<dbReference type="PANTHER" id="PTHR19846">
    <property type="entry name" value="WD40 REPEAT PROTEIN"/>
    <property type="match status" value="1"/>
</dbReference>
<dbReference type="PROSITE" id="PS50294">
    <property type="entry name" value="WD_REPEATS_REGION"/>
    <property type="match status" value="1"/>
</dbReference>
<dbReference type="AlphaFoldDB" id="A0AA88VHH9"/>
<gene>
    <name evidence="6" type="ORF">RJ639_017172</name>
</gene>
<dbReference type="Pfam" id="PF00400">
    <property type="entry name" value="WD40"/>
    <property type="match status" value="4"/>
</dbReference>
<name>A0AA88VHH9_9ASTE</name>
<evidence type="ECO:0000256" key="4">
    <source>
        <dbReference type="SAM" id="MobiDB-lite"/>
    </source>
</evidence>
<comment type="caution">
    <text evidence="6">The sequence shown here is derived from an EMBL/GenBank/DDBJ whole genome shotgun (WGS) entry which is preliminary data.</text>
</comment>
<dbReference type="SUPFAM" id="SSF50978">
    <property type="entry name" value="WD40 repeat-like"/>
    <property type="match status" value="1"/>
</dbReference>
<dbReference type="PROSITE" id="PS50082">
    <property type="entry name" value="WD_REPEATS_2"/>
    <property type="match status" value="2"/>
</dbReference>
<feature type="domain" description="Retrovirus-related Pol polyprotein from transposon TNT 1-94-like beta-barrel" evidence="5">
    <location>
        <begin position="61"/>
        <end position="112"/>
    </location>
</feature>
<dbReference type="InterPro" id="IPR036322">
    <property type="entry name" value="WD40_repeat_dom_sf"/>
</dbReference>
<feature type="region of interest" description="Disordered" evidence="4">
    <location>
        <begin position="148"/>
        <end position="192"/>
    </location>
</feature>
<evidence type="ECO:0000313" key="6">
    <source>
        <dbReference type="EMBL" id="KAK3007404.1"/>
    </source>
</evidence>
<feature type="compositionally biased region" description="Low complexity" evidence="4">
    <location>
        <begin position="178"/>
        <end position="187"/>
    </location>
</feature>
<organism evidence="6 7">
    <name type="scientific">Escallonia herrerae</name>
    <dbReference type="NCBI Taxonomy" id="1293975"/>
    <lineage>
        <taxon>Eukaryota</taxon>
        <taxon>Viridiplantae</taxon>
        <taxon>Streptophyta</taxon>
        <taxon>Embryophyta</taxon>
        <taxon>Tracheophyta</taxon>
        <taxon>Spermatophyta</taxon>
        <taxon>Magnoliopsida</taxon>
        <taxon>eudicotyledons</taxon>
        <taxon>Gunneridae</taxon>
        <taxon>Pentapetalae</taxon>
        <taxon>asterids</taxon>
        <taxon>campanulids</taxon>
        <taxon>Escalloniales</taxon>
        <taxon>Escalloniaceae</taxon>
        <taxon>Escallonia</taxon>
    </lineage>
</organism>
<dbReference type="InterPro" id="IPR015943">
    <property type="entry name" value="WD40/YVTN_repeat-like_dom_sf"/>
</dbReference>
<dbReference type="SMART" id="SM00320">
    <property type="entry name" value="WD40"/>
    <property type="match status" value="4"/>
</dbReference>
<dbReference type="GO" id="GO:0046540">
    <property type="term" value="C:U4/U6 x U5 tri-snRNP complex"/>
    <property type="evidence" value="ECO:0007669"/>
    <property type="project" value="TreeGrafter"/>
</dbReference>
<evidence type="ECO:0000259" key="5">
    <source>
        <dbReference type="Pfam" id="PF22936"/>
    </source>
</evidence>
<keyword evidence="2" id="KW-0677">Repeat</keyword>
<reference evidence="6" key="1">
    <citation type="submission" date="2022-12" db="EMBL/GenBank/DDBJ databases">
        <title>Draft genome assemblies for two species of Escallonia (Escalloniales).</title>
        <authorList>
            <person name="Chanderbali A."/>
            <person name="Dervinis C."/>
            <person name="Anghel I."/>
            <person name="Soltis D."/>
            <person name="Soltis P."/>
            <person name="Zapata F."/>
        </authorList>
    </citation>
    <scope>NUCLEOTIDE SEQUENCE</scope>
    <source>
        <strain evidence="6">UCBG64.0493</strain>
        <tissue evidence="6">Leaf</tissue>
    </source>
</reference>
<dbReference type="GO" id="GO:0000398">
    <property type="term" value="P:mRNA splicing, via spliceosome"/>
    <property type="evidence" value="ECO:0007669"/>
    <property type="project" value="TreeGrafter"/>
</dbReference>
<proteinExistence type="predicted"/>
<evidence type="ECO:0000256" key="1">
    <source>
        <dbReference type="ARBA" id="ARBA00022574"/>
    </source>
</evidence>
<dbReference type="PANTHER" id="PTHR19846:SF0">
    <property type="entry name" value="PRE-MRNA PROCESSING FACTOR 4"/>
    <property type="match status" value="1"/>
</dbReference>
<dbReference type="CDD" id="cd00200">
    <property type="entry name" value="WD40"/>
    <property type="match status" value="1"/>
</dbReference>
<feature type="repeat" description="WD" evidence="3">
    <location>
        <begin position="207"/>
        <end position="248"/>
    </location>
</feature>
<dbReference type="Proteomes" id="UP001188597">
    <property type="component" value="Unassembled WGS sequence"/>
</dbReference>
<evidence type="ECO:0000313" key="7">
    <source>
        <dbReference type="Proteomes" id="UP001188597"/>
    </source>
</evidence>
<keyword evidence="7" id="KW-1185">Reference proteome</keyword>
<dbReference type="InterPro" id="IPR019775">
    <property type="entry name" value="WD40_repeat_CS"/>
</dbReference>
<dbReference type="EMBL" id="JAVXUP010001871">
    <property type="protein sequence ID" value="KAK3007404.1"/>
    <property type="molecule type" value="Genomic_DNA"/>
</dbReference>
<sequence>MEKDYWHKGKTQCCKCKRFGHEEKFCRSKQNHQANYTEENEDQGVLFYANQAASDKNMDIWLLDSGCSNHMTGDESISQELDATFKSKVKLGNSALVDVTGKGKISVQTKKDMEFDENAAWTWEEEKIERNIIVPAQQPTTQIQELVEDQGDGSENRESPAHLTTPCTPSPLSSRQLESTPETTPESTQRRTVGICDAHSADCVKTLRGHTGFLFSVGFSPQSNLIVSGSFDEAVRVCDVKTGRAVHVIRGVHSMPVASVDFNRDGLLFVSGGHDGQVMQDLGLLQRDKLWNYSSGKSLKTYTGNVNSVYCIMPTFSVLRSVPNENYIVSGSEDHCIYIWDLQGKSVLQKLEGHNDTVVSVSCHPYQKKIASAALDGDRTVRVWVQE</sequence>
<keyword evidence="1 3" id="KW-0853">WD repeat</keyword>
<dbReference type="Gene3D" id="2.130.10.10">
    <property type="entry name" value="YVTN repeat-like/Quinoprotein amine dehydrogenase"/>
    <property type="match status" value="1"/>
</dbReference>
<dbReference type="InterPro" id="IPR054722">
    <property type="entry name" value="PolX-like_BBD"/>
</dbReference>
<evidence type="ECO:0000256" key="3">
    <source>
        <dbReference type="PROSITE-ProRule" id="PRU00221"/>
    </source>
</evidence>
<accession>A0AA88VHH9</accession>
<dbReference type="GO" id="GO:0017070">
    <property type="term" value="F:U6 snRNA binding"/>
    <property type="evidence" value="ECO:0007669"/>
    <property type="project" value="TreeGrafter"/>
</dbReference>
<evidence type="ECO:0000256" key="2">
    <source>
        <dbReference type="ARBA" id="ARBA00022737"/>
    </source>
</evidence>
<dbReference type="PROSITE" id="PS00678">
    <property type="entry name" value="WD_REPEATS_1"/>
    <property type="match status" value="1"/>
</dbReference>